<dbReference type="Gene3D" id="2.40.160.50">
    <property type="entry name" value="membrane protein fhac: a member of the omp85/tpsb transporter family"/>
    <property type="match status" value="1"/>
</dbReference>
<dbReference type="RefSeq" id="WP_157025642.1">
    <property type="nucleotide sequence ID" value="NZ_WQMS01000001.1"/>
</dbReference>
<comment type="caution">
    <text evidence="1">The sequence shown here is derived from an EMBL/GenBank/DDBJ whole genome shotgun (WGS) entry which is preliminary data.</text>
</comment>
<accession>A0A6I4IX95</accession>
<dbReference type="GO" id="GO:0046819">
    <property type="term" value="P:protein secretion by the type V secretion system"/>
    <property type="evidence" value="ECO:0007669"/>
    <property type="project" value="TreeGrafter"/>
</dbReference>
<proteinExistence type="predicted"/>
<dbReference type="InterPro" id="IPR051544">
    <property type="entry name" value="TPS_OM_transporter"/>
</dbReference>
<sequence length="528" mass="57432">MDARGALQQVPCALEDSPVRVTLTTVTFQRPDGSPVAPELQSLLSQVGTGPGGEQPISVVCRIRDRANQLLSDAGYVALAQIPAQQISSGDLRITIVTAKIVEVRIIGDLGPFRDAIESRIAAIRRLDPLNRYDAERILLLTGDIPGVDVRLALSAAGTAPGEVIGSLTVETRRAQVLFNIQNFGSRQLGPTVASVRAEAYGVTGLADRSFFAYSNSLDWDEIRVAQGGHDFALNDSGLRAGVRASIAFSRPDIPNLDLRSRSAIVGVELSQSLVRTVQEQLGATAGLEILDQRTKLFSGGRGSPLTRDRLRVLFARIDGQVTVPSQRGDVLASMAGYAELRKGIDILSATDRGVTRNGFAPSRAEGNPQATIFRAELVGEWRPHPLFTLGAQAFGQWANDPVLNLEEFSLGNFTYGRGYDPGANGGDRAFAFRIEPRIRLPVDAPVSFELTGFYDWVRLDNLDSTSSEKNRLLRSIGGGIRILKAGRFVVDAIYAHPLDKALTSDERKPRNRFLISFTTQLYPWGRR</sequence>
<dbReference type="EMBL" id="WQMS01000001">
    <property type="protein sequence ID" value="MVO76812.1"/>
    <property type="molecule type" value="Genomic_DNA"/>
</dbReference>
<dbReference type="GO" id="GO:0008320">
    <property type="term" value="F:protein transmembrane transporter activity"/>
    <property type="evidence" value="ECO:0007669"/>
    <property type="project" value="TreeGrafter"/>
</dbReference>
<dbReference type="PANTHER" id="PTHR34597">
    <property type="entry name" value="SLR1661 PROTEIN"/>
    <property type="match status" value="1"/>
</dbReference>
<keyword evidence="2" id="KW-1185">Reference proteome</keyword>
<dbReference type="GO" id="GO:0098046">
    <property type="term" value="C:type V protein secretion system complex"/>
    <property type="evidence" value="ECO:0007669"/>
    <property type="project" value="TreeGrafter"/>
</dbReference>
<organism evidence="1 2">
    <name type="scientific">Sphingomonas horti</name>
    <dbReference type="NCBI Taxonomy" id="2682842"/>
    <lineage>
        <taxon>Bacteria</taxon>
        <taxon>Pseudomonadati</taxon>
        <taxon>Pseudomonadota</taxon>
        <taxon>Alphaproteobacteria</taxon>
        <taxon>Sphingomonadales</taxon>
        <taxon>Sphingomonadaceae</taxon>
        <taxon>Sphingomonas</taxon>
    </lineage>
</organism>
<protein>
    <submittedName>
        <fullName evidence="1">Uncharacterized protein</fullName>
    </submittedName>
</protein>
<evidence type="ECO:0000313" key="2">
    <source>
        <dbReference type="Proteomes" id="UP000441389"/>
    </source>
</evidence>
<dbReference type="PANTHER" id="PTHR34597:SF3">
    <property type="entry name" value="OUTER MEMBRANE TRANSPORTER CDIB"/>
    <property type="match status" value="1"/>
</dbReference>
<dbReference type="AlphaFoldDB" id="A0A6I4IX95"/>
<evidence type="ECO:0000313" key="1">
    <source>
        <dbReference type="EMBL" id="MVO76812.1"/>
    </source>
</evidence>
<reference evidence="1 2" key="1">
    <citation type="submission" date="2019-12" db="EMBL/GenBank/DDBJ databases">
        <authorList>
            <person name="Huq M.A."/>
        </authorList>
    </citation>
    <scope>NUCLEOTIDE SEQUENCE [LARGE SCALE GENOMIC DNA]</scope>
    <source>
        <strain evidence="1 2">MAH-20</strain>
    </source>
</reference>
<name>A0A6I4IX95_9SPHN</name>
<gene>
    <name evidence="1" type="ORF">GON01_02500</name>
</gene>
<dbReference type="Proteomes" id="UP000441389">
    <property type="component" value="Unassembled WGS sequence"/>
</dbReference>